<gene>
    <name evidence="1" type="ORF">C8D88_11697</name>
</gene>
<name>A0A316HKC1_9PSEU</name>
<evidence type="ECO:0000313" key="1">
    <source>
        <dbReference type="EMBL" id="PWK81686.1"/>
    </source>
</evidence>
<organism evidence="1 2">
    <name type="scientific">Lentzea atacamensis</name>
    <dbReference type="NCBI Taxonomy" id="531938"/>
    <lineage>
        <taxon>Bacteria</taxon>
        <taxon>Bacillati</taxon>
        <taxon>Actinomycetota</taxon>
        <taxon>Actinomycetes</taxon>
        <taxon>Pseudonocardiales</taxon>
        <taxon>Pseudonocardiaceae</taxon>
        <taxon>Lentzea</taxon>
    </lineage>
</organism>
<sequence length="127" mass="14259">MREEMGTEDVGAPGGAEPSVAVRSWRDNAPAMLLDSFTDAHGAPCFTTLDRRWLWRIENQLAVCAPSGGYLAQLRKDLYQYLCETCIHHWNVWPGDEHIEAHRQCTWCNHVEWGQFDAAASGRGDAA</sequence>
<proteinExistence type="predicted"/>
<protein>
    <submittedName>
        <fullName evidence="1">Uncharacterized protein</fullName>
    </submittedName>
</protein>
<comment type="caution">
    <text evidence="1">The sequence shown here is derived from an EMBL/GenBank/DDBJ whole genome shotgun (WGS) entry which is preliminary data.</text>
</comment>
<dbReference type="Proteomes" id="UP000246005">
    <property type="component" value="Unassembled WGS sequence"/>
</dbReference>
<evidence type="ECO:0000313" key="2">
    <source>
        <dbReference type="Proteomes" id="UP000246005"/>
    </source>
</evidence>
<reference evidence="1 2" key="1">
    <citation type="submission" date="2018-05" db="EMBL/GenBank/DDBJ databases">
        <title>Genomic Encyclopedia of Type Strains, Phase IV (KMG-IV): sequencing the most valuable type-strain genomes for metagenomic binning, comparative biology and taxonomic classification.</title>
        <authorList>
            <person name="Goeker M."/>
        </authorList>
    </citation>
    <scope>NUCLEOTIDE SEQUENCE [LARGE SCALE GENOMIC DNA]</scope>
    <source>
        <strain evidence="1 2">DSM 45480</strain>
    </source>
</reference>
<accession>A0A316HKC1</accession>
<dbReference type="EMBL" id="QGHB01000016">
    <property type="protein sequence ID" value="PWK81686.1"/>
    <property type="molecule type" value="Genomic_DNA"/>
</dbReference>
<dbReference type="AlphaFoldDB" id="A0A316HKC1"/>